<organism evidence="1 4">
    <name type="scientific">Clostridium pasteurianum DSM 525 = ATCC 6013</name>
    <dbReference type="NCBI Taxonomy" id="1262449"/>
    <lineage>
        <taxon>Bacteria</taxon>
        <taxon>Bacillati</taxon>
        <taxon>Bacillota</taxon>
        <taxon>Clostridia</taxon>
        <taxon>Eubacteriales</taxon>
        <taxon>Clostridiaceae</taxon>
        <taxon>Clostridium</taxon>
    </lineage>
</organism>
<evidence type="ECO:0000313" key="2">
    <source>
        <dbReference type="EMBL" id="KRU11355.1"/>
    </source>
</evidence>
<dbReference type="KEGG" id="cpat:CLPA_c25780"/>
<dbReference type="Proteomes" id="UP000028042">
    <property type="component" value="Unassembled WGS sequence"/>
</dbReference>
<dbReference type="RefSeq" id="WP_003442424.1">
    <property type="nucleotide sequence ID" value="NZ_ANZB01000003.1"/>
</dbReference>
<reference evidence="1 4" key="1">
    <citation type="journal article" date="2015" name="Genome Announc.">
        <title>Complete Genome Sequence of the Nitrogen-Fixing and Solvent-Producing Clostridium pasteurianum DSM 525.</title>
        <authorList>
            <person name="Poehlein A."/>
            <person name="Grosse-Honebrink A."/>
            <person name="Zhang Y."/>
            <person name="Minton N.P."/>
            <person name="Daniel R."/>
        </authorList>
    </citation>
    <scope>NUCLEOTIDE SEQUENCE [LARGE SCALE GENOMIC DNA]</scope>
    <source>
        <strain evidence="1">DSM 525</strain>
        <strain evidence="4">DSM 525 / ATCC 6013</strain>
    </source>
</reference>
<dbReference type="EMBL" id="CP009268">
    <property type="protein sequence ID" value="AJA52635.1"/>
    <property type="molecule type" value="Genomic_DNA"/>
</dbReference>
<dbReference type="PATRIC" id="fig|1262449.3.peg.1022"/>
<dbReference type="GeneID" id="93074711"/>
<dbReference type="EMBL" id="JPGY02000001">
    <property type="protein sequence ID" value="KRU11355.1"/>
    <property type="molecule type" value="Genomic_DNA"/>
</dbReference>
<reference evidence="2 3" key="3">
    <citation type="journal article" name="Genome Announc.">
        <title>Improved Draft Genome Sequence of Clostridium pasteurianum Strain ATCC 6013 (DSM 525) Using a Hybrid Next-Generation Sequencing Approach.</title>
        <authorList>
            <person name="Pyne M.E."/>
            <person name="Utturkar S."/>
            <person name="Brown S.D."/>
            <person name="Moo-Young M."/>
            <person name="Chung D.A."/>
            <person name="Chou C.P."/>
        </authorList>
    </citation>
    <scope>NUCLEOTIDE SEQUENCE [LARGE SCALE GENOMIC DNA]</scope>
    <source>
        <strain evidence="2 3">ATCC 6013</strain>
    </source>
</reference>
<dbReference type="GO" id="GO:0003677">
    <property type="term" value="F:DNA binding"/>
    <property type="evidence" value="ECO:0007669"/>
    <property type="project" value="InterPro"/>
</dbReference>
<keyword evidence="4" id="KW-1185">Reference proteome</keyword>
<reference evidence="2" key="2">
    <citation type="submission" date="2015-10" db="EMBL/GenBank/DDBJ databases">
        <title>Improved Draft Genome Sequence of Clostridium pasteurianum Strain ATCC 6013 (DSM 525) Using a Hybrid Next-Generation Sequencing Approach.</title>
        <authorList>
            <person name="Pyne M.E."/>
            <person name="Utturkar S.M."/>
            <person name="Brown S.D."/>
            <person name="Moo-Young M."/>
            <person name="Chung D.A."/>
            <person name="Chou P.C."/>
        </authorList>
    </citation>
    <scope>NUCLEOTIDE SEQUENCE</scope>
    <source>
        <strain evidence="2">ATCC 6013</strain>
    </source>
</reference>
<evidence type="ECO:0000313" key="4">
    <source>
        <dbReference type="Proteomes" id="UP000030905"/>
    </source>
</evidence>
<protein>
    <submittedName>
        <fullName evidence="2">Helix-turn-helix domain protein</fullName>
    </submittedName>
</protein>
<dbReference type="KEGG" id="cpae:CPAST_c25780"/>
<evidence type="ECO:0000313" key="3">
    <source>
        <dbReference type="Proteomes" id="UP000028042"/>
    </source>
</evidence>
<evidence type="ECO:0000313" key="1">
    <source>
        <dbReference type="EMBL" id="AJA52635.1"/>
    </source>
</evidence>
<dbReference type="Proteomes" id="UP000030905">
    <property type="component" value="Chromosome"/>
</dbReference>
<proteinExistence type="predicted"/>
<sequence>METRDCIEKLIATGFKANVIASFMGVSDAYISMYRKGKRNLSKKNQMKLTEFLNKYKNIL</sequence>
<dbReference type="AlphaFoldDB" id="A0A0H3J649"/>
<name>A0A0H3J649_CLOPA</name>
<dbReference type="InterPro" id="IPR010982">
    <property type="entry name" value="Lambda_DNA-bd_dom_sf"/>
</dbReference>
<dbReference type="SUPFAM" id="SSF47413">
    <property type="entry name" value="lambda repressor-like DNA-binding domains"/>
    <property type="match status" value="1"/>
</dbReference>
<gene>
    <name evidence="1" type="ORF">CLPA_c25780</name>
    <name evidence="2" type="ORF">CP6013_00602</name>
</gene>
<accession>A0A0H3J649</accession>